<organism evidence="1">
    <name type="scientific">Oryza brachyantha</name>
    <name type="common">malo sina</name>
    <dbReference type="NCBI Taxonomy" id="4533"/>
    <lineage>
        <taxon>Eukaryota</taxon>
        <taxon>Viridiplantae</taxon>
        <taxon>Streptophyta</taxon>
        <taxon>Embryophyta</taxon>
        <taxon>Tracheophyta</taxon>
        <taxon>Spermatophyta</taxon>
        <taxon>Magnoliopsida</taxon>
        <taxon>Liliopsida</taxon>
        <taxon>Poales</taxon>
        <taxon>Poaceae</taxon>
        <taxon>BOP clade</taxon>
        <taxon>Oryzoideae</taxon>
        <taxon>Oryzeae</taxon>
        <taxon>Oryzinae</taxon>
        <taxon>Oryza</taxon>
    </lineage>
</organism>
<dbReference type="EnsemblPlants" id="OB11G17590.1">
    <property type="protein sequence ID" value="OB11G17590.1"/>
    <property type="gene ID" value="OB11G17590"/>
</dbReference>
<accession>J3N7H3</accession>
<reference evidence="1" key="1">
    <citation type="journal article" date="2013" name="Nat. Commun.">
        <title>Whole-genome sequencing of Oryza brachyantha reveals mechanisms underlying Oryza genome evolution.</title>
        <authorList>
            <person name="Chen J."/>
            <person name="Huang Q."/>
            <person name="Gao D."/>
            <person name="Wang J."/>
            <person name="Lang Y."/>
            <person name="Liu T."/>
            <person name="Li B."/>
            <person name="Bai Z."/>
            <person name="Luis Goicoechea J."/>
            <person name="Liang C."/>
            <person name="Chen C."/>
            <person name="Zhang W."/>
            <person name="Sun S."/>
            <person name="Liao Y."/>
            <person name="Zhang X."/>
            <person name="Yang L."/>
            <person name="Song C."/>
            <person name="Wang M."/>
            <person name="Shi J."/>
            <person name="Liu G."/>
            <person name="Liu J."/>
            <person name="Zhou H."/>
            <person name="Zhou W."/>
            <person name="Yu Q."/>
            <person name="An N."/>
            <person name="Chen Y."/>
            <person name="Cai Q."/>
            <person name="Wang B."/>
            <person name="Liu B."/>
            <person name="Min J."/>
            <person name="Huang Y."/>
            <person name="Wu H."/>
            <person name="Li Z."/>
            <person name="Zhang Y."/>
            <person name="Yin Y."/>
            <person name="Song W."/>
            <person name="Jiang J."/>
            <person name="Jackson S.A."/>
            <person name="Wing R.A."/>
            <person name="Wang J."/>
            <person name="Chen M."/>
        </authorList>
    </citation>
    <scope>NUCLEOTIDE SEQUENCE [LARGE SCALE GENOMIC DNA]</scope>
    <source>
        <strain evidence="1">cv. IRGC 101232</strain>
    </source>
</reference>
<proteinExistence type="predicted"/>
<evidence type="ECO:0000313" key="2">
    <source>
        <dbReference type="Proteomes" id="UP000006038"/>
    </source>
</evidence>
<dbReference type="AlphaFoldDB" id="J3N7H3"/>
<keyword evidence="2" id="KW-1185">Reference proteome</keyword>
<dbReference type="HOGENOM" id="CLU_3109588_0_0_1"/>
<dbReference type="Gramene" id="OB11G17590.1">
    <property type="protein sequence ID" value="OB11G17590.1"/>
    <property type="gene ID" value="OB11G17590"/>
</dbReference>
<dbReference type="Proteomes" id="UP000006038">
    <property type="component" value="Chromosome 11"/>
</dbReference>
<name>J3N7H3_ORYBR</name>
<protein>
    <submittedName>
        <fullName evidence="1">Uncharacterized protein</fullName>
    </submittedName>
</protein>
<reference evidence="1" key="2">
    <citation type="submission" date="2013-04" db="UniProtKB">
        <authorList>
            <consortium name="EnsemblPlants"/>
        </authorList>
    </citation>
    <scope>IDENTIFICATION</scope>
</reference>
<sequence length="51" mass="6166">MRKYYEKMLDETFVAVQEDSDVEFEDNEEEDNDKSIPRVLKNLTMRTRSYG</sequence>
<evidence type="ECO:0000313" key="1">
    <source>
        <dbReference type="EnsemblPlants" id="OB11G17590.1"/>
    </source>
</evidence>